<dbReference type="EMBL" id="CAUYUJ010018003">
    <property type="protein sequence ID" value="CAK0879796.1"/>
    <property type="molecule type" value="Genomic_DNA"/>
</dbReference>
<reference evidence="2" key="1">
    <citation type="submission" date="2023-10" db="EMBL/GenBank/DDBJ databases">
        <authorList>
            <person name="Chen Y."/>
            <person name="Shah S."/>
            <person name="Dougan E. K."/>
            <person name="Thang M."/>
            <person name="Chan C."/>
        </authorList>
    </citation>
    <scope>NUCLEOTIDE SEQUENCE [LARGE SCALE GENOMIC DNA]</scope>
</reference>
<comment type="caution">
    <text evidence="2">The sequence shown here is derived from an EMBL/GenBank/DDBJ whole genome shotgun (WGS) entry which is preliminary data.</text>
</comment>
<keyword evidence="1" id="KW-0175">Coiled coil</keyword>
<organism evidence="2 3">
    <name type="scientific">Prorocentrum cordatum</name>
    <dbReference type="NCBI Taxonomy" id="2364126"/>
    <lineage>
        <taxon>Eukaryota</taxon>
        <taxon>Sar</taxon>
        <taxon>Alveolata</taxon>
        <taxon>Dinophyceae</taxon>
        <taxon>Prorocentrales</taxon>
        <taxon>Prorocentraceae</taxon>
        <taxon>Prorocentrum</taxon>
    </lineage>
</organism>
<sequence>ETLVQITWKANRILGMINSSPKWAWTNNYANKEMLENLLAQLEDNTNRVINRVERELAQVEMKKLVDLEPKITAVKKHMDKLLKKHEIELADAEDE</sequence>
<feature type="coiled-coil region" evidence="1">
    <location>
        <begin position="32"/>
        <end position="96"/>
    </location>
</feature>
<dbReference type="Proteomes" id="UP001189429">
    <property type="component" value="Unassembled WGS sequence"/>
</dbReference>
<evidence type="ECO:0000313" key="2">
    <source>
        <dbReference type="EMBL" id="CAK0879796.1"/>
    </source>
</evidence>
<feature type="non-terminal residue" evidence="2">
    <location>
        <position position="1"/>
    </location>
</feature>
<proteinExistence type="predicted"/>
<protein>
    <submittedName>
        <fullName evidence="2">Uncharacterized protein</fullName>
    </submittedName>
</protein>
<evidence type="ECO:0000313" key="3">
    <source>
        <dbReference type="Proteomes" id="UP001189429"/>
    </source>
</evidence>
<evidence type="ECO:0000256" key="1">
    <source>
        <dbReference type="SAM" id="Coils"/>
    </source>
</evidence>
<gene>
    <name evidence="2" type="ORF">PCOR1329_LOCUS63120</name>
</gene>
<keyword evidence="3" id="KW-1185">Reference proteome</keyword>
<name>A0ABN9W1A0_9DINO</name>
<accession>A0ABN9W1A0</accession>